<evidence type="ECO:0000313" key="1">
    <source>
        <dbReference type="EMBL" id="EJW89779.1"/>
    </source>
</evidence>
<dbReference type="AlphaFoldDB" id="J9FQY1"/>
<sequence length="79" mass="9343">MKNEAERHTENHLLQIDSYQICPNNPTNGMGTEKKLEVWKQTEIYQNITHYLEEKQIYLDKQINLNKLSALLCTNNSYT</sequence>
<comment type="caution">
    <text evidence="1">The sequence shown here is derived from an EMBL/GenBank/DDBJ whole genome shotgun (WGS) entry which is preliminary data.</text>
</comment>
<accession>J9FQY1</accession>
<feature type="non-terminal residue" evidence="1">
    <location>
        <position position="79"/>
    </location>
</feature>
<proteinExistence type="predicted"/>
<protein>
    <submittedName>
        <fullName evidence="1">Uncharacterized protein</fullName>
    </submittedName>
</protein>
<gene>
    <name evidence="1" type="ORF">EVA_22114</name>
</gene>
<reference evidence="1" key="1">
    <citation type="journal article" date="2012" name="PLoS ONE">
        <title>Gene sets for utilization of primary and secondary nutrition supplies in the distal gut of endangered iberian lynx.</title>
        <authorList>
            <person name="Alcaide M."/>
            <person name="Messina E."/>
            <person name="Richter M."/>
            <person name="Bargiela R."/>
            <person name="Peplies J."/>
            <person name="Huws S.A."/>
            <person name="Newbold C.J."/>
            <person name="Golyshin P.N."/>
            <person name="Simon M.A."/>
            <person name="Lopez G."/>
            <person name="Yakimov M.M."/>
            <person name="Ferrer M."/>
        </authorList>
    </citation>
    <scope>NUCLEOTIDE SEQUENCE</scope>
</reference>
<dbReference type="EMBL" id="AMCI01009260">
    <property type="protein sequence ID" value="EJW89779.1"/>
    <property type="molecule type" value="Genomic_DNA"/>
</dbReference>
<name>J9FQY1_9ZZZZ</name>
<organism evidence="1">
    <name type="scientific">gut metagenome</name>
    <dbReference type="NCBI Taxonomy" id="749906"/>
    <lineage>
        <taxon>unclassified sequences</taxon>
        <taxon>metagenomes</taxon>
        <taxon>organismal metagenomes</taxon>
    </lineage>
</organism>